<proteinExistence type="predicted"/>
<protein>
    <submittedName>
        <fullName evidence="1">DNA-3-methyladenine glycosylase I</fullName>
    </submittedName>
</protein>
<name>A0A0A9DUZ8_ARUDO</name>
<evidence type="ECO:0000313" key="1">
    <source>
        <dbReference type="EMBL" id="JAD87577.1"/>
    </source>
</evidence>
<dbReference type="AlphaFoldDB" id="A0A0A9DUZ8"/>
<sequence>MRPLCRWRASASKSWIYNQKERTLPNGHFGNQEFRKKNAFGLSLPTLWFTSSQGDTVS</sequence>
<organism evidence="1">
    <name type="scientific">Arundo donax</name>
    <name type="common">Giant reed</name>
    <name type="synonym">Donax arundinaceus</name>
    <dbReference type="NCBI Taxonomy" id="35708"/>
    <lineage>
        <taxon>Eukaryota</taxon>
        <taxon>Viridiplantae</taxon>
        <taxon>Streptophyta</taxon>
        <taxon>Embryophyta</taxon>
        <taxon>Tracheophyta</taxon>
        <taxon>Spermatophyta</taxon>
        <taxon>Magnoliopsida</taxon>
        <taxon>Liliopsida</taxon>
        <taxon>Poales</taxon>
        <taxon>Poaceae</taxon>
        <taxon>PACMAD clade</taxon>
        <taxon>Arundinoideae</taxon>
        <taxon>Arundineae</taxon>
        <taxon>Arundo</taxon>
    </lineage>
</organism>
<dbReference type="EMBL" id="GBRH01210318">
    <property type="protein sequence ID" value="JAD87577.1"/>
    <property type="molecule type" value="Transcribed_RNA"/>
</dbReference>
<accession>A0A0A9DUZ8</accession>
<reference evidence="1" key="2">
    <citation type="journal article" date="2015" name="Data Brief">
        <title>Shoot transcriptome of the giant reed, Arundo donax.</title>
        <authorList>
            <person name="Barrero R.A."/>
            <person name="Guerrero F.D."/>
            <person name="Moolhuijzen P."/>
            <person name="Goolsby J.A."/>
            <person name="Tidwell J."/>
            <person name="Bellgard S.E."/>
            <person name="Bellgard M.I."/>
        </authorList>
    </citation>
    <scope>NUCLEOTIDE SEQUENCE</scope>
    <source>
        <tissue evidence="1">Shoot tissue taken approximately 20 cm above the soil surface</tissue>
    </source>
</reference>
<reference evidence="1" key="1">
    <citation type="submission" date="2014-09" db="EMBL/GenBank/DDBJ databases">
        <authorList>
            <person name="Magalhaes I.L.F."/>
            <person name="Oliveira U."/>
            <person name="Santos F.R."/>
            <person name="Vidigal T.H.D.A."/>
            <person name="Brescovit A.D."/>
            <person name="Santos A.J."/>
        </authorList>
    </citation>
    <scope>NUCLEOTIDE SEQUENCE</scope>
    <source>
        <tissue evidence="1">Shoot tissue taken approximately 20 cm above the soil surface</tissue>
    </source>
</reference>